<dbReference type="EMBL" id="JBJKTR010000006">
    <property type="protein sequence ID" value="KAL3365691.1"/>
    <property type="molecule type" value="Genomic_DNA"/>
</dbReference>
<proteinExistence type="predicted"/>
<sequence>MRKITSLIDLNITEVTPHPCLKPSKCLALIRSLPSLLGTRMMQYTMPRLCILTYAFSILPKRPSIYYLFLCILMLNTYTEVHYKFMFKNMVKYLGILPKFS</sequence>
<dbReference type="EMBL" id="JBJKTR010000006">
    <property type="protein sequence ID" value="KAL3365693.1"/>
    <property type="molecule type" value="Genomic_DNA"/>
</dbReference>
<accession>A0ABD2UAB7</accession>
<keyword evidence="1" id="KW-0472">Membrane</keyword>
<comment type="caution">
    <text evidence="2">The sequence shown here is derived from an EMBL/GenBank/DDBJ whole genome shotgun (WGS) entry which is preliminary data.</text>
</comment>
<gene>
    <name evidence="2" type="ORF">AABB24_010698</name>
</gene>
<keyword evidence="1" id="KW-0812">Transmembrane</keyword>
<dbReference type="EMBL" id="JBJKTR010000006">
    <property type="protein sequence ID" value="KAL3365692.1"/>
    <property type="molecule type" value="Genomic_DNA"/>
</dbReference>
<keyword evidence="1" id="KW-1133">Transmembrane helix</keyword>
<dbReference type="EMBL" id="JBJKTR010000006">
    <property type="protein sequence ID" value="KAL3365690.1"/>
    <property type="molecule type" value="Genomic_DNA"/>
</dbReference>
<dbReference type="Proteomes" id="UP001627284">
    <property type="component" value="Unassembled WGS sequence"/>
</dbReference>
<keyword evidence="3" id="KW-1185">Reference proteome</keyword>
<protein>
    <submittedName>
        <fullName evidence="2">Uncharacterized protein</fullName>
    </submittedName>
</protein>
<dbReference type="AlphaFoldDB" id="A0ABD2UAB7"/>
<reference evidence="2 3" key="1">
    <citation type="submission" date="2024-05" db="EMBL/GenBank/DDBJ databases">
        <title>De novo assembly of an allotetraploid wild potato.</title>
        <authorList>
            <person name="Hosaka A.J."/>
        </authorList>
    </citation>
    <scope>NUCLEOTIDE SEQUENCE [LARGE SCALE GENOMIC DNA]</scope>
    <source>
        <tissue evidence="2">Young leaves</tissue>
    </source>
</reference>
<organism evidence="2 3">
    <name type="scientific">Solanum stoloniferum</name>
    <dbReference type="NCBI Taxonomy" id="62892"/>
    <lineage>
        <taxon>Eukaryota</taxon>
        <taxon>Viridiplantae</taxon>
        <taxon>Streptophyta</taxon>
        <taxon>Embryophyta</taxon>
        <taxon>Tracheophyta</taxon>
        <taxon>Spermatophyta</taxon>
        <taxon>Magnoliopsida</taxon>
        <taxon>eudicotyledons</taxon>
        <taxon>Gunneridae</taxon>
        <taxon>Pentapetalae</taxon>
        <taxon>asterids</taxon>
        <taxon>lamiids</taxon>
        <taxon>Solanales</taxon>
        <taxon>Solanaceae</taxon>
        <taxon>Solanoideae</taxon>
        <taxon>Solaneae</taxon>
        <taxon>Solanum</taxon>
    </lineage>
</organism>
<evidence type="ECO:0000313" key="2">
    <source>
        <dbReference type="EMBL" id="KAL3365692.1"/>
    </source>
</evidence>
<name>A0ABD2UAB7_9SOLN</name>
<evidence type="ECO:0000313" key="3">
    <source>
        <dbReference type="Proteomes" id="UP001627284"/>
    </source>
</evidence>
<evidence type="ECO:0000256" key="1">
    <source>
        <dbReference type="SAM" id="Phobius"/>
    </source>
</evidence>
<feature type="transmembrane region" description="Helical" evidence="1">
    <location>
        <begin position="65"/>
        <end position="83"/>
    </location>
</feature>